<proteinExistence type="predicted"/>
<protein>
    <submittedName>
        <fullName evidence="2">Uncharacterized protein</fullName>
    </submittedName>
</protein>
<dbReference type="EMBL" id="JAQQWL010000013">
    <property type="protein sequence ID" value="KAK8042459.1"/>
    <property type="molecule type" value="Genomic_DNA"/>
</dbReference>
<evidence type="ECO:0000313" key="2">
    <source>
        <dbReference type="EMBL" id="KAK8042459.1"/>
    </source>
</evidence>
<feature type="compositionally biased region" description="Polar residues" evidence="1">
    <location>
        <begin position="145"/>
        <end position="160"/>
    </location>
</feature>
<feature type="compositionally biased region" description="Low complexity" evidence="1">
    <location>
        <begin position="112"/>
        <end position="129"/>
    </location>
</feature>
<dbReference type="Proteomes" id="UP001480595">
    <property type="component" value="Unassembled WGS sequence"/>
</dbReference>
<organism evidence="2 3">
    <name type="scientific">Apiospora phragmitis</name>
    <dbReference type="NCBI Taxonomy" id="2905665"/>
    <lineage>
        <taxon>Eukaryota</taxon>
        <taxon>Fungi</taxon>
        <taxon>Dikarya</taxon>
        <taxon>Ascomycota</taxon>
        <taxon>Pezizomycotina</taxon>
        <taxon>Sordariomycetes</taxon>
        <taxon>Xylariomycetidae</taxon>
        <taxon>Amphisphaeriales</taxon>
        <taxon>Apiosporaceae</taxon>
        <taxon>Apiospora</taxon>
    </lineage>
</organism>
<accession>A0ABR1T793</accession>
<keyword evidence="3" id="KW-1185">Reference proteome</keyword>
<dbReference type="RefSeq" id="XP_066709312.1">
    <property type="nucleotide sequence ID" value="XM_066864351.1"/>
</dbReference>
<reference evidence="2 3" key="1">
    <citation type="submission" date="2023-01" db="EMBL/GenBank/DDBJ databases">
        <title>Analysis of 21 Apiospora genomes using comparative genomics revels a genus with tremendous synthesis potential of carbohydrate active enzymes and secondary metabolites.</title>
        <authorList>
            <person name="Sorensen T."/>
        </authorList>
    </citation>
    <scope>NUCLEOTIDE SEQUENCE [LARGE SCALE GENOMIC DNA]</scope>
    <source>
        <strain evidence="2 3">CBS 135458</strain>
    </source>
</reference>
<evidence type="ECO:0000313" key="3">
    <source>
        <dbReference type="Proteomes" id="UP001480595"/>
    </source>
</evidence>
<evidence type="ECO:0000256" key="1">
    <source>
        <dbReference type="SAM" id="MobiDB-lite"/>
    </source>
</evidence>
<dbReference type="GeneID" id="92097414"/>
<sequence length="393" mass="43488">MLSKRLEELSRDPSNPDSIVELAVTALGPQGSFYICWKTRSGQYQQDSHGLPPKLQEWLFPPDNSQRDFGSLQVILGPREGEFLASDKNGKVDQKPTEPSPRPFSLARASTFAPRDSSSAPRSRRISFIGDAPEESDKTSRRRSATLSTLGWASNSNRRTLSLPKVPLDPTETEEQRKSRRTSLLPLTLQAGPSAPAPLWNGFDYSNNTSRTPSRSSSLRSSSSNHSLNSTPPRERRESSGNFQSDPFASSQQQQQESIPEEPRRTPRVPAVPVRRPRPVSCYADACVQTEVVEEEDEPDTPLAAYQARHHLRGRSSVSSASSVFSAGSGFSSRRTSVASDFKVDDGNCWAEEPVLVNPICMGRMQDYFRAGSYQLGDAFTAAGNTYWGSWRQ</sequence>
<feature type="region of interest" description="Disordered" evidence="1">
    <location>
        <begin position="85"/>
        <end position="274"/>
    </location>
</feature>
<name>A0ABR1T793_9PEZI</name>
<feature type="compositionally biased region" description="Low complexity" evidence="1">
    <location>
        <begin position="206"/>
        <end position="232"/>
    </location>
</feature>
<gene>
    <name evidence="2" type="ORF">PG994_012942</name>
</gene>
<feature type="compositionally biased region" description="Low complexity" evidence="1">
    <location>
        <begin position="244"/>
        <end position="258"/>
    </location>
</feature>
<comment type="caution">
    <text evidence="2">The sequence shown here is derived from an EMBL/GenBank/DDBJ whole genome shotgun (WGS) entry which is preliminary data.</text>
</comment>